<sequence length="319" mass="36665">MLSIKKHNNNFINSFLIYSFYTKDINKQDINKQDINKQDINTKSIKKLTINTTSINKIKNTNISKVLNTNKGKYKDLNKVLNNKANNFTHNKQAYTLLELVIVIVIIAILSSVALSKIHSINSLEESARALMNDIKYAQINALSYDFYDGANNDDYKKKYFRLRFHCIANTYNAKYKKYICSKNKEIGYTIFADKAGKSSSNPDKNEIVKDYINKSLLIAAPFSGVSIDKSLFTPRANLSKSANIIKAAFYYYDNKAKIKKTSTIYFNEFGNLSSNIYDFNSIQHYYIKLSSKDDYICIKLNYIGFSKIVDKSECINFN</sequence>
<evidence type="ECO:0000256" key="1">
    <source>
        <dbReference type="SAM" id="Phobius"/>
    </source>
</evidence>
<keyword evidence="1" id="KW-0472">Membrane</keyword>
<evidence type="ECO:0000313" key="3">
    <source>
        <dbReference type="Proteomes" id="UP000786183"/>
    </source>
</evidence>
<keyword evidence="3" id="KW-1185">Reference proteome</keyword>
<dbReference type="Gene3D" id="3.30.700.10">
    <property type="entry name" value="Glycoprotein, Type 4 Pilin"/>
    <property type="match status" value="1"/>
</dbReference>
<dbReference type="InterPro" id="IPR012902">
    <property type="entry name" value="N_methyl_site"/>
</dbReference>
<comment type="caution">
    <text evidence="2">The sequence shown here is derived from an EMBL/GenBank/DDBJ whole genome shotgun (WGS) entry which is preliminary data.</text>
</comment>
<evidence type="ECO:0000313" key="2">
    <source>
        <dbReference type="EMBL" id="MBZ7988194.1"/>
    </source>
</evidence>
<organism evidence="2 3">
    <name type="scientific">Campylobacter canadensis</name>
    <dbReference type="NCBI Taxonomy" id="449520"/>
    <lineage>
        <taxon>Bacteria</taxon>
        <taxon>Pseudomonadati</taxon>
        <taxon>Campylobacterota</taxon>
        <taxon>Epsilonproteobacteria</taxon>
        <taxon>Campylobacterales</taxon>
        <taxon>Campylobacteraceae</taxon>
        <taxon>Campylobacter</taxon>
    </lineage>
</organism>
<dbReference type="Proteomes" id="UP000786183">
    <property type="component" value="Unassembled WGS sequence"/>
</dbReference>
<dbReference type="RefSeq" id="WP_224325614.1">
    <property type="nucleotide sequence ID" value="NZ_JACGBB010000063.1"/>
</dbReference>
<dbReference type="Pfam" id="PF07963">
    <property type="entry name" value="N_methyl"/>
    <property type="match status" value="1"/>
</dbReference>
<keyword evidence="1" id="KW-1133">Transmembrane helix</keyword>
<dbReference type="NCBIfam" id="TIGR02532">
    <property type="entry name" value="IV_pilin_GFxxxE"/>
    <property type="match status" value="1"/>
</dbReference>
<name>A0ABS7WWA0_9BACT</name>
<dbReference type="SUPFAM" id="SSF54523">
    <property type="entry name" value="Pili subunits"/>
    <property type="match status" value="1"/>
</dbReference>
<protein>
    <submittedName>
        <fullName evidence="2">Prepilin-type N-terminal cleavage/methylation domain-containing protein</fullName>
    </submittedName>
</protein>
<feature type="transmembrane region" description="Helical" evidence="1">
    <location>
        <begin position="94"/>
        <end position="115"/>
    </location>
</feature>
<dbReference type="EMBL" id="JACGBB010000063">
    <property type="protein sequence ID" value="MBZ7988194.1"/>
    <property type="molecule type" value="Genomic_DNA"/>
</dbReference>
<accession>A0ABS7WWA0</accession>
<gene>
    <name evidence="2" type="ORF">AVCANL283_08850</name>
</gene>
<dbReference type="InterPro" id="IPR045584">
    <property type="entry name" value="Pilin-like"/>
</dbReference>
<reference evidence="2 3" key="1">
    <citation type="submission" date="2020-07" db="EMBL/GenBank/DDBJ databases">
        <title>Transfer of Campylobacter canadensis to the novel genus Avispirillum gen. nov., that also includes two novel species recovered from migratory waterfowl: Avispirillum anseris sp. nov. and Avispirillum brantae sp. nov.</title>
        <authorList>
            <person name="Miller W.G."/>
            <person name="Chapman M.H."/>
            <person name="Yee E."/>
            <person name="Inglis G.D."/>
        </authorList>
    </citation>
    <scope>NUCLEOTIDE SEQUENCE [LARGE SCALE GENOMIC DNA]</scope>
    <source>
        <strain evidence="2 3">L283</strain>
    </source>
</reference>
<proteinExistence type="predicted"/>
<keyword evidence="1" id="KW-0812">Transmembrane</keyword>